<feature type="domain" description="CBS" evidence="16">
    <location>
        <begin position="282"/>
        <end position="343"/>
    </location>
</feature>
<dbReference type="FunFam" id="3.30.465.10:FF:000002">
    <property type="entry name" value="HlyC/CorC family transporter"/>
    <property type="match status" value="1"/>
</dbReference>
<evidence type="ECO:0000256" key="15">
    <source>
        <dbReference type="SAM" id="Phobius"/>
    </source>
</evidence>
<evidence type="ECO:0000259" key="16">
    <source>
        <dbReference type="PROSITE" id="PS51371"/>
    </source>
</evidence>
<dbReference type="Pfam" id="PF01595">
    <property type="entry name" value="CNNM"/>
    <property type="match status" value="1"/>
</dbReference>
<keyword evidence="4" id="KW-0997">Cell inner membrane</keyword>
<name>A0A1H9DNE4_9GAMM</name>
<dbReference type="InterPro" id="IPR016169">
    <property type="entry name" value="FAD-bd_PCMH_sub2"/>
</dbReference>
<dbReference type="OrthoDB" id="9797674at2"/>
<dbReference type="PROSITE" id="PS51371">
    <property type="entry name" value="CBS"/>
    <property type="match status" value="1"/>
</dbReference>
<keyword evidence="8 13" id="KW-0129">CBS domain</keyword>
<keyword evidence="19" id="KW-1185">Reference proteome</keyword>
<dbReference type="Gene3D" id="3.10.580.10">
    <property type="entry name" value="CBS-domain"/>
    <property type="match status" value="1"/>
</dbReference>
<dbReference type="InterPro" id="IPR000644">
    <property type="entry name" value="CBS_dom"/>
</dbReference>
<evidence type="ECO:0000256" key="3">
    <source>
        <dbReference type="ARBA" id="ARBA00022475"/>
    </source>
</evidence>
<dbReference type="GO" id="GO:0005886">
    <property type="term" value="C:plasma membrane"/>
    <property type="evidence" value="ECO:0007669"/>
    <property type="project" value="UniProtKB-SubCell"/>
</dbReference>
<evidence type="ECO:0000256" key="11">
    <source>
        <dbReference type="ARBA" id="ARBA00038280"/>
    </source>
</evidence>
<feature type="transmembrane region" description="Helical" evidence="15">
    <location>
        <begin position="132"/>
        <end position="154"/>
    </location>
</feature>
<evidence type="ECO:0000256" key="10">
    <source>
        <dbReference type="ARBA" id="ARBA00037177"/>
    </source>
</evidence>
<dbReference type="STRING" id="988801.SAMN05216522_101347"/>
<dbReference type="AlphaFoldDB" id="A0A1H9DNE4"/>
<keyword evidence="5 14" id="KW-0812">Transmembrane</keyword>
<dbReference type="SUPFAM" id="SSF54631">
    <property type="entry name" value="CBS-domain pair"/>
    <property type="match status" value="1"/>
</dbReference>
<dbReference type="GO" id="GO:0050660">
    <property type="term" value="F:flavin adenine dinucleotide binding"/>
    <property type="evidence" value="ECO:0007669"/>
    <property type="project" value="InterPro"/>
</dbReference>
<dbReference type="EMBL" id="FOGC01000001">
    <property type="protein sequence ID" value="SEQ14921.1"/>
    <property type="molecule type" value="Genomic_DNA"/>
</dbReference>
<dbReference type="SMART" id="SM01091">
    <property type="entry name" value="CorC_HlyC"/>
    <property type="match status" value="1"/>
</dbReference>
<evidence type="ECO:0000256" key="9">
    <source>
        <dbReference type="ARBA" id="ARBA00023136"/>
    </source>
</evidence>
<evidence type="ECO:0000256" key="7">
    <source>
        <dbReference type="ARBA" id="ARBA00022989"/>
    </source>
</evidence>
<dbReference type="Gene3D" id="3.30.465.10">
    <property type="match status" value="1"/>
</dbReference>
<evidence type="ECO:0000256" key="12">
    <source>
        <dbReference type="ARBA" id="ARBA00039818"/>
    </source>
</evidence>
<evidence type="ECO:0000313" key="19">
    <source>
        <dbReference type="Proteomes" id="UP000242515"/>
    </source>
</evidence>
<feature type="transmembrane region" description="Helical" evidence="15">
    <location>
        <begin position="56"/>
        <end position="80"/>
    </location>
</feature>
<dbReference type="InterPro" id="IPR044751">
    <property type="entry name" value="Ion_transp-like_CBS"/>
</dbReference>
<comment type="similarity">
    <text evidence="11">Belongs to the UPF0053 family. PaeA subfamily.</text>
</comment>
<dbReference type="PANTHER" id="PTHR22777:SF16">
    <property type="entry name" value="POLYAMINE EXPORT PROTEIN"/>
    <property type="match status" value="1"/>
</dbReference>
<dbReference type="Pfam" id="PF03471">
    <property type="entry name" value="CorC_HlyC"/>
    <property type="match status" value="1"/>
</dbReference>
<reference evidence="19" key="1">
    <citation type="submission" date="2016-10" db="EMBL/GenBank/DDBJ databases">
        <authorList>
            <person name="Varghese N."/>
            <person name="Submissions S."/>
        </authorList>
    </citation>
    <scope>NUCLEOTIDE SEQUENCE [LARGE SCALE GENOMIC DNA]</scope>
    <source>
        <strain evidence="19">8N4</strain>
    </source>
</reference>
<dbReference type="Proteomes" id="UP000242515">
    <property type="component" value="Unassembled WGS sequence"/>
</dbReference>
<comment type="function">
    <text evidence="10">Involved in cadaverine and putrescine tolerance in stationary phase. May facilitate the efflux of both cadaverine and putrescine from the cytoplasm, reducing potentially toxic levels under certain stress conditions.</text>
</comment>
<feature type="transmembrane region" description="Helical" evidence="15">
    <location>
        <begin position="100"/>
        <end position="120"/>
    </location>
</feature>
<evidence type="ECO:0000256" key="2">
    <source>
        <dbReference type="ARBA" id="ARBA00022448"/>
    </source>
</evidence>
<dbReference type="InterPro" id="IPR005170">
    <property type="entry name" value="Transptr-assoc_dom"/>
</dbReference>
<evidence type="ECO:0000256" key="8">
    <source>
        <dbReference type="ARBA" id="ARBA00023122"/>
    </source>
</evidence>
<sequence length="448" mass="50018">MLDSLLVILVLIVISFFFAMSEISLAAARKIKLKLLANDGDIRAEHVLKLQESPGMFFTVVQIGVNAVAILGGIVGDSAFMPVFSDFFHRFLSPELSEKLSFICSFTIVTSLFILFADLTPKRIGMIAPEAIALRIIGPMRICLLIFRPLVWFFNGMANNVFRLFKIPMDRKDDITPDDIYAVVEAGALAGVLRKQEHELIENVFELESRTVPSSMTSRENIVWFDLNEEEAVLKSKIADHPHSKFLVCNGDIDHIVGYVDSKELLLRVLGNQSMTLTSGVQIRSALIVPDTLTLSEALESFKTAGEDFAVIMNEYALVVGIITLNDVMTTLMGDLVGQGFEEQIVARDANSWLVEGGTPIDDVVRVLHIEEFPHSGNYETIGGFMMYMLRKIPKRTDFVIFSGYKFEVVDIDNYRIDQLLVTRVSDERPTPLTPAGQVIDEITGKQQ</sequence>
<feature type="transmembrane region" description="Helical" evidence="15">
    <location>
        <begin position="6"/>
        <end position="28"/>
    </location>
</feature>
<dbReference type="InterPro" id="IPR002550">
    <property type="entry name" value="CNNM"/>
</dbReference>
<dbReference type="RefSeq" id="WP_092671802.1">
    <property type="nucleotide sequence ID" value="NZ_FOGC01000001.1"/>
</dbReference>
<gene>
    <name evidence="18" type="ORF">SAMN05216522_101347</name>
</gene>
<keyword evidence="2" id="KW-0813">Transport</keyword>
<keyword evidence="6" id="KW-0677">Repeat</keyword>
<protein>
    <recommendedName>
        <fullName evidence="12">Polyamine export protein</fullName>
    </recommendedName>
</protein>
<organism evidence="18 19">
    <name type="scientific">Rosenbergiella nectarea</name>
    <dbReference type="NCBI Taxonomy" id="988801"/>
    <lineage>
        <taxon>Bacteria</taxon>
        <taxon>Pseudomonadati</taxon>
        <taxon>Pseudomonadota</taxon>
        <taxon>Gammaproteobacteria</taxon>
        <taxon>Enterobacterales</taxon>
        <taxon>Erwiniaceae</taxon>
        <taxon>Rosenbergiella</taxon>
    </lineage>
</organism>
<dbReference type="PANTHER" id="PTHR22777">
    <property type="entry name" value="HEMOLYSIN-RELATED"/>
    <property type="match status" value="1"/>
</dbReference>
<evidence type="ECO:0000256" key="14">
    <source>
        <dbReference type="PROSITE-ProRule" id="PRU01193"/>
    </source>
</evidence>
<comment type="subcellular location">
    <subcellularLocation>
        <location evidence="1">Cell inner membrane</location>
        <topology evidence="1">Multi-pass membrane protein</topology>
    </subcellularLocation>
</comment>
<evidence type="ECO:0000256" key="1">
    <source>
        <dbReference type="ARBA" id="ARBA00004429"/>
    </source>
</evidence>
<keyword evidence="7 14" id="KW-1133">Transmembrane helix</keyword>
<keyword evidence="9 14" id="KW-0472">Membrane</keyword>
<proteinExistence type="inferred from homology"/>
<evidence type="ECO:0000256" key="4">
    <source>
        <dbReference type="ARBA" id="ARBA00022519"/>
    </source>
</evidence>
<dbReference type="FunFam" id="3.10.580.10:FF:000005">
    <property type="entry name" value="HlyC/CorC family transporter"/>
    <property type="match status" value="1"/>
</dbReference>
<dbReference type="CDD" id="cd04590">
    <property type="entry name" value="CBS_pair_CorC_HlyC_assoc"/>
    <property type="match status" value="1"/>
</dbReference>
<dbReference type="InterPro" id="IPR036318">
    <property type="entry name" value="FAD-bd_PCMH-like_sf"/>
</dbReference>
<keyword evidence="3" id="KW-1003">Cell membrane</keyword>
<evidence type="ECO:0000313" key="18">
    <source>
        <dbReference type="EMBL" id="SEQ14921.1"/>
    </source>
</evidence>
<evidence type="ECO:0000256" key="13">
    <source>
        <dbReference type="PROSITE-ProRule" id="PRU00703"/>
    </source>
</evidence>
<dbReference type="Pfam" id="PF00571">
    <property type="entry name" value="CBS"/>
    <property type="match status" value="1"/>
</dbReference>
<dbReference type="InterPro" id="IPR046342">
    <property type="entry name" value="CBS_dom_sf"/>
</dbReference>
<dbReference type="SUPFAM" id="SSF56176">
    <property type="entry name" value="FAD-binding/transporter-associated domain-like"/>
    <property type="match status" value="1"/>
</dbReference>
<evidence type="ECO:0000256" key="6">
    <source>
        <dbReference type="ARBA" id="ARBA00022737"/>
    </source>
</evidence>
<evidence type="ECO:0000256" key="5">
    <source>
        <dbReference type="ARBA" id="ARBA00022692"/>
    </source>
</evidence>
<dbReference type="PROSITE" id="PS51846">
    <property type="entry name" value="CNNM"/>
    <property type="match status" value="1"/>
</dbReference>
<feature type="domain" description="CNNM transmembrane" evidence="17">
    <location>
        <begin position="1"/>
        <end position="197"/>
    </location>
</feature>
<evidence type="ECO:0000259" key="17">
    <source>
        <dbReference type="PROSITE" id="PS51846"/>
    </source>
</evidence>
<accession>A0A1H9DNE4</accession>